<gene>
    <name evidence="3" type="ORF">K489DRAFT_428323</name>
</gene>
<sequence>MRTTIVIGVIAAFFGVAQATTYAQFCNDNACNDGCGESVSVDNPGCLNENGRQSIKFHDLNLAQVSLVFSPSPNCPCQNYCVDNILNCGTDFGLSCAGPSCYDLTTSPGAQSFRFIGSSCESNNC</sequence>
<dbReference type="GeneID" id="54366133"/>
<name>A0A6J3ME30_9PEZI</name>
<dbReference type="RefSeq" id="XP_033462900.1">
    <property type="nucleotide sequence ID" value="XM_033608333.1"/>
</dbReference>
<accession>A0A6J3ME30</accession>
<keyword evidence="2" id="KW-1185">Reference proteome</keyword>
<reference evidence="3" key="3">
    <citation type="submission" date="2025-08" db="UniProtKB">
        <authorList>
            <consortium name="RefSeq"/>
        </authorList>
    </citation>
    <scope>IDENTIFICATION</scope>
    <source>
        <strain evidence="3">CBS 342.82</strain>
    </source>
</reference>
<dbReference type="Proteomes" id="UP000504637">
    <property type="component" value="Unplaced"/>
</dbReference>
<evidence type="ECO:0000313" key="2">
    <source>
        <dbReference type="Proteomes" id="UP000504637"/>
    </source>
</evidence>
<dbReference type="OrthoDB" id="4670611at2759"/>
<feature type="chain" id="PRO_5026674379" evidence="1">
    <location>
        <begin position="20"/>
        <end position="125"/>
    </location>
</feature>
<evidence type="ECO:0000313" key="3">
    <source>
        <dbReference type="RefSeq" id="XP_033462900.1"/>
    </source>
</evidence>
<evidence type="ECO:0000256" key="1">
    <source>
        <dbReference type="SAM" id="SignalP"/>
    </source>
</evidence>
<reference evidence="3" key="1">
    <citation type="submission" date="2020-01" db="EMBL/GenBank/DDBJ databases">
        <authorList>
            <consortium name="DOE Joint Genome Institute"/>
            <person name="Haridas S."/>
            <person name="Albert R."/>
            <person name="Binder M."/>
            <person name="Bloem J."/>
            <person name="Labutti K."/>
            <person name="Salamov A."/>
            <person name="Andreopoulos B."/>
            <person name="Baker S.E."/>
            <person name="Barry K."/>
            <person name="Bills G."/>
            <person name="Bluhm B.H."/>
            <person name="Cannon C."/>
            <person name="Castanera R."/>
            <person name="Culley D.E."/>
            <person name="Daum C."/>
            <person name="Ezra D."/>
            <person name="Gonzalez J.B."/>
            <person name="Henrissat B."/>
            <person name="Kuo A."/>
            <person name="Liang C."/>
            <person name="Lipzen A."/>
            <person name="Lutzoni F."/>
            <person name="Magnuson J."/>
            <person name="Mondo S."/>
            <person name="Nolan M."/>
            <person name="Ohm R."/>
            <person name="Pangilinan J."/>
            <person name="Park H.-J."/>
            <person name="Ramirez L."/>
            <person name="Alfaro M."/>
            <person name="Sun H."/>
            <person name="Tritt A."/>
            <person name="Yoshinaga Y."/>
            <person name="Zwiers L.-H."/>
            <person name="Turgeon B.G."/>
            <person name="Goodwin S.B."/>
            <person name="Spatafora J.W."/>
            <person name="Crous P.W."/>
            <person name="Grigoriev I.V."/>
        </authorList>
    </citation>
    <scope>NUCLEOTIDE SEQUENCE</scope>
    <source>
        <strain evidence="3">CBS 342.82</strain>
    </source>
</reference>
<organism evidence="3">
    <name type="scientific">Dissoconium aciculare CBS 342.82</name>
    <dbReference type="NCBI Taxonomy" id="1314786"/>
    <lineage>
        <taxon>Eukaryota</taxon>
        <taxon>Fungi</taxon>
        <taxon>Dikarya</taxon>
        <taxon>Ascomycota</taxon>
        <taxon>Pezizomycotina</taxon>
        <taxon>Dothideomycetes</taxon>
        <taxon>Dothideomycetidae</taxon>
        <taxon>Mycosphaerellales</taxon>
        <taxon>Dissoconiaceae</taxon>
        <taxon>Dissoconium</taxon>
    </lineage>
</organism>
<reference evidence="3" key="2">
    <citation type="submission" date="2020-04" db="EMBL/GenBank/DDBJ databases">
        <authorList>
            <consortium name="NCBI Genome Project"/>
        </authorList>
    </citation>
    <scope>NUCLEOTIDE SEQUENCE</scope>
    <source>
        <strain evidence="3">CBS 342.82</strain>
    </source>
</reference>
<protein>
    <submittedName>
        <fullName evidence="3">Uncharacterized protein</fullName>
    </submittedName>
</protein>
<keyword evidence="1" id="KW-0732">Signal</keyword>
<dbReference type="AlphaFoldDB" id="A0A6J3ME30"/>
<feature type="signal peptide" evidence="1">
    <location>
        <begin position="1"/>
        <end position="19"/>
    </location>
</feature>
<proteinExistence type="predicted"/>